<dbReference type="AlphaFoldDB" id="A0A834Z271"/>
<dbReference type="PANTHER" id="PTHR31263">
    <property type="entry name" value="CELLULASE FAMILY PROTEIN (AFU_ORTHOLOGUE AFUA_5G14560)"/>
    <property type="match status" value="1"/>
</dbReference>
<gene>
    <name evidence="6" type="ORF">HHK36_019443</name>
</gene>
<dbReference type="PANTHER" id="PTHR31263:SF44">
    <property type="entry name" value="OS04G0481200 PROTEIN"/>
    <property type="match status" value="1"/>
</dbReference>
<dbReference type="GO" id="GO:0004553">
    <property type="term" value="F:hydrolase activity, hydrolyzing O-glycosyl compounds"/>
    <property type="evidence" value="ECO:0007669"/>
    <property type="project" value="InterPro"/>
</dbReference>
<organism evidence="6 7">
    <name type="scientific">Tetracentron sinense</name>
    <name type="common">Spur-leaf</name>
    <dbReference type="NCBI Taxonomy" id="13715"/>
    <lineage>
        <taxon>Eukaryota</taxon>
        <taxon>Viridiplantae</taxon>
        <taxon>Streptophyta</taxon>
        <taxon>Embryophyta</taxon>
        <taxon>Tracheophyta</taxon>
        <taxon>Spermatophyta</taxon>
        <taxon>Magnoliopsida</taxon>
        <taxon>Trochodendrales</taxon>
        <taxon>Trochodendraceae</taxon>
        <taxon>Tetracentron</taxon>
    </lineage>
</organism>
<dbReference type="Proteomes" id="UP000655225">
    <property type="component" value="Unassembled WGS sequence"/>
</dbReference>
<comment type="caution">
    <text evidence="6">The sequence shown here is derived from an EMBL/GenBank/DDBJ whole genome shotgun (WGS) entry which is preliminary data.</text>
</comment>
<comment type="similarity">
    <text evidence="1">Belongs to the glycosyl hydrolase 5 (cellulase A) family.</text>
</comment>
<dbReference type="GO" id="GO:0000272">
    <property type="term" value="P:polysaccharide catabolic process"/>
    <property type="evidence" value="ECO:0007669"/>
    <property type="project" value="InterPro"/>
</dbReference>
<dbReference type="OMA" id="TYVTPLY"/>
<keyword evidence="7" id="KW-1185">Reference proteome</keyword>
<name>A0A834Z271_TETSI</name>
<dbReference type="EMBL" id="JABCRI010000013">
    <property type="protein sequence ID" value="KAF8395497.1"/>
    <property type="molecule type" value="Genomic_DNA"/>
</dbReference>
<evidence type="ECO:0000256" key="3">
    <source>
        <dbReference type="ARBA" id="ARBA00023295"/>
    </source>
</evidence>
<evidence type="ECO:0000259" key="5">
    <source>
        <dbReference type="Pfam" id="PF00150"/>
    </source>
</evidence>
<evidence type="ECO:0000256" key="2">
    <source>
        <dbReference type="ARBA" id="ARBA00022801"/>
    </source>
</evidence>
<evidence type="ECO:0000256" key="1">
    <source>
        <dbReference type="ARBA" id="ARBA00005641"/>
    </source>
</evidence>
<dbReference type="InterPro" id="IPR001547">
    <property type="entry name" value="Glyco_hydro_5"/>
</dbReference>
<dbReference type="Gene3D" id="3.20.20.80">
    <property type="entry name" value="Glycosidases"/>
    <property type="match status" value="1"/>
</dbReference>
<dbReference type="SUPFAM" id="SSF50370">
    <property type="entry name" value="Ricin B-like lectins"/>
    <property type="match status" value="1"/>
</dbReference>
<dbReference type="SUPFAM" id="SSF51445">
    <property type="entry name" value="(Trans)glycosidases"/>
    <property type="match status" value="1"/>
</dbReference>
<evidence type="ECO:0000313" key="6">
    <source>
        <dbReference type="EMBL" id="KAF8395497.1"/>
    </source>
</evidence>
<dbReference type="Pfam" id="PF00150">
    <property type="entry name" value="Cellulase"/>
    <property type="match status" value="1"/>
</dbReference>
<feature type="transmembrane region" description="Helical" evidence="4">
    <location>
        <begin position="107"/>
        <end position="125"/>
    </location>
</feature>
<keyword evidence="4" id="KW-0812">Transmembrane</keyword>
<keyword evidence="4" id="KW-1133">Transmembrane helix</keyword>
<evidence type="ECO:0000313" key="7">
    <source>
        <dbReference type="Proteomes" id="UP000655225"/>
    </source>
</evidence>
<dbReference type="InterPro" id="IPR017853">
    <property type="entry name" value="GH"/>
</dbReference>
<accession>A0A834Z271</accession>
<proteinExistence type="inferred from homology"/>
<keyword evidence="4" id="KW-0472">Membrane</keyword>
<evidence type="ECO:0000256" key="4">
    <source>
        <dbReference type="SAM" id="Phobius"/>
    </source>
</evidence>
<reference evidence="6 7" key="1">
    <citation type="submission" date="2020-04" db="EMBL/GenBank/DDBJ databases">
        <title>Plant Genome Project.</title>
        <authorList>
            <person name="Zhang R.-G."/>
        </authorList>
    </citation>
    <scope>NUCLEOTIDE SEQUENCE [LARGE SCALE GENOMIC DNA]</scope>
    <source>
        <strain evidence="6">YNK0</strain>
        <tissue evidence="6">Leaf</tissue>
    </source>
</reference>
<sequence>MSKDNVNADMTEGGREDCGYTHECKALERNTSALEVSPTELQKNFIHGTTKLGCELDHTIVQGRCHQSLLRSAYLLNCSTFATTSSSTQCRYDWLIKESKFQNMTKLFLFPLLLCFLTIFPNVLLQRPVMALPLSTDSRWIVDESGRRVKLACVNWASHLETMVAEGLSKQPLDLISKRIVSMGFNCVRLTWPLFLVTNDSLASVTVRQSFQSLGLLESVAGIQANNPSMLHLPLIQAYQVVVSNLGDNNLMVILDNHISKPGWCCSNFDGNGFFGDRYFAPDLWLMGLTRMATMFNGVTCVVGMSLRNELRGSKQNISDWYRYMEQGAEAVHSSNPDVLIILSGLNYDKDFSFLVKQPVDLTFTGKLVFEVHWYGSSDGKAWETGNANQVCGSVVNNKMTKAGFLLEQGWPLFLSEFGVDQRGSNVIDNRYLNCFFGVAAELDLDWALWTLVGSYSLREGVIGMDETYGLLTWNWCGIRNSSFLQRISALQTPFQGPGLSNARVHKIIFHPSTGLCVQRKSGMEPLQLGSCSESEAWTYTPQKLLFIKGTYDCLRADGLGKPAKLTIICTQPGTKWEMISDSMMHLSTKLADDSTVCLDIDSSNTIVTNPCKCLSGDQTCDPGSQWFKLANSTRSTTTMKLSSSKNLLWNSLRKYLFGLESLGLQDERRSSQ</sequence>
<keyword evidence="3" id="KW-0326">Glycosidase</keyword>
<dbReference type="OrthoDB" id="442731at2759"/>
<keyword evidence="2" id="KW-0378">Hydrolase</keyword>
<dbReference type="InterPro" id="IPR035992">
    <property type="entry name" value="Ricin_B-like_lectins"/>
</dbReference>
<feature type="domain" description="Glycoside hydrolase family 5" evidence="5">
    <location>
        <begin position="177"/>
        <end position="452"/>
    </location>
</feature>
<protein>
    <recommendedName>
        <fullName evidence="5">Glycoside hydrolase family 5 domain-containing protein</fullName>
    </recommendedName>
</protein>